<feature type="binding site" evidence="7">
    <location>
        <position position="185"/>
    </location>
    <ligand>
        <name>L-glutamine</name>
        <dbReference type="ChEBI" id="CHEBI:58359"/>
    </ligand>
</feature>
<dbReference type="EC" id="6.3.5.1" evidence="7 8"/>
<dbReference type="InterPro" id="IPR022310">
    <property type="entry name" value="NAD/GMP_synthase"/>
</dbReference>
<accession>A0A9X2RHP7</accession>
<dbReference type="RefSeq" id="WP_255134893.1">
    <property type="nucleotide sequence ID" value="NZ_JANDBC010000002.1"/>
</dbReference>
<evidence type="ECO:0000256" key="4">
    <source>
        <dbReference type="ARBA" id="ARBA00022741"/>
    </source>
</evidence>
<feature type="binding site" evidence="7">
    <location>
        <position position="528"/>
    </location>
    <ligand>
        <name>deamido-NAD(+)</name>
        <dbReference type="ChEBI" id="CHEBI:58437"/>
        <note>ligand shared between two neighboring subunits</note>
    </ligand>
</feature>
<reference evidence="11" key="1">
    <citation type="submission" date="2022-06" db="EMBL/GenBank/DDBJ databases">
        <title>Gracilimonas sp. CAU 1638 isolated from sea sediment.</title>
        <authorList>
            <person name="Kim W."/>
        </authorList>
    </citation>
    <scope>NUCLEOTIDE SEQUENCE</scope>
    <source>
        <strain evidence="11">CAU 1638</strain>
    </source>
</reference>
<dbReference type="GO" id="GO:0003952">
    <property type="term" value="F:NAD+ synthase (glutamine-hydrolyzing) activity"/>
    <property type="evidence" value="ECO:0007669"/>
    <property type="project" value="UniProtKB-UniRule"/>
</dbReference>
<evidence type="ECO:0000313" key="11">
    <source>
        <dbReference type="EMBL" id="MCP9292019.1"/>
    </source>
</evidence>
<dbReference type="AlphaFoldDB" id="A0A9X2RHP7"/>
<feature type="active site" description="For glutaminase activity" evidence="7">
    <location>
        <position position="112"/>
    </location>
</feature>
<evidence type="ECO:0000256" key="2">
    <source>
        <dbReference type="ARBA" id="ARBA00007145"/>
    </source>
</evidence>
<evidence type="ECO:0000256" key="6">
    <source>
        <dbReference type="ARBA" id="ARBA00023027"/>
    </source>
</evidence>
<proteinExistence type="inferred from homology"/>
<dbReference type="Proteomes" id="UP001139125">
    <property type="component" value="Unassembled WGS sequence"/>
</dbReference>
<dbReference type="InterPro" id="IPR003694">
    <property type="entry name" value="NAD_synthase"/>
</dbReference>
<dbReference type="HAMAP" id="MF_02090">
    <property type="entry name" value="NadE_glutamine_dep"/>
    <property type="match status" value="1"/>
</dbReference>
<comment type="pathway">
    <text evidence="1 7 8">Cofactor biosynthesis; NAD(+) biosynthesis; NAD(+) from deamido-NAD(+) (L-Gln route): step 1/1.</text>
</comment>
<dbReference type="GO" id="GO:0005524">
    <property type="term" value="F:ATP binding"/>
    <property type="evidence" value="ECO:0007669"/>
    <property type="project" value="UniProtKB-UniRule"/>
</dbReference>
<dbReference type="CDD" id="cd00553">
    <property type="entry name" value="NAD_synthase"/>
    <property type="match status" value="1"/>
</dbReference>
<feature type="binding site" evidence="7">
    <location>
        <position position="386"/>
    </location>
    <ligand>
        <name>deamido-NAD(+)</name>
        <dbReference type="ChEBI" id="CHEBI:58437"/>
        <note>ligand shared between two neighboring subunits</note>
    </ligand>
</feature>
<dbReference type="NCBIfam" id="TIGR00552">
    <property type="entry name" value="nadE"/>
    <property type="match status" value="1"/>
</dbReference>
<feature type="binding site" evidence="7">
    <location>
        <begin position="303"/>
        <end position="310"/>
    </location>
    <ligand>
        <name>ATP</name>
        <dbReference type="ChEBI" id="CHEBI:30616"/>
    </ligand>
</feature>
<feature type="active site" description="Nucleophile; for glutaminase activity" evidence="7">
    <location>
        <position position="148"/>
    </location>
</feature>
<dbReference type="EMBL" id="JANDBC010000002">
    <property type="protein sequence ID" value="MCP9292019.1"/>
    <property type="molecule type" value="Genomic_DNA"/>
</dbReference>
<dbReference type="CDD" id="cd07570">
    <property type="entry name" value="GAT_Gln-NAD-synth"/>
    <property type="match status" value="1"/>
</dbReference>
<evidence type="ECO:0000259" key="10">
    <source>
        <dbReference type="PROSITE" id="PS50263"/>
    </source>
</evidence>
<dbReference type="Gene3D" id="3.60.110.10">
    <property type="entry name" value="Carbon-nitrogen hydrolase"/>
    <property type="match status" value="1"/>
</dbReference>
<protein>
    <recommendedName>
        <fullName evidence="7 8">Glutamine-dependent NAD(+) synthetase</fullName>
        <ecNumber evidence="7 8">6.3.5.1</ecNumber>
    </recommendedName>
    <alternativeName>
        <fullName evidence="7 8">NAD(+) synthase [glutamine-hydrolyzing]</fullName>
    </alternativeName>
</protein>
<organism evidence="11 12">
    <name type="scientific">Gracilimonas sediminicola</name>
    <dbReference type="NCBI Taxonomy" id="2952158"/>
    <lineage>
        <taxon>Bacteria</taxon>
        <taxon>Pseudomonadati</taxon>
        <taxon>Balneolota</taxon>
        <taxon>Balneolia</taxon>
        <taxon>Balneolales</taxon>
        <taxon>Balneolaceae</taxon>
        <taxon>Gracilimonas</taxon>
    </lineage>
</organism>
<feature type="binding site" evidence="7">
    <location>
        <position position="410"/>
    </location>
    <ligand>
        <name>ATP</name>
        <dbReference type="ChEBI" id="CHEBI:30616"/>
    </ligand>
</feature>
<evidence type="ECO:0000256" key="5">
    <source>
        <dbReference type="ARBA" id="ARBA00022840"/>
    </source>
</evidence>
<sequence length="573" mass="64281">MRIRLQQLNPIIGDLTGNQELILSAIREAEKDGIELLLLPELVTCGYPPMDLMERRVFRELLYKVNREIIDCTGETTVIFGSITENLTGKGRSCYNSAIVAQHGEEKTRVHKALLPTYDVFDDLRYFEPGNEFEPVVIKGFPFGITVCEDIWFNDNDIQYHIYDVNPAEVLANKGAKAIINISASPFNKDKPVSRKRMLQNHARKLGTPLFYVNQVGAQTELLFDGDSLTFDGSGEMKARSKRFEPDYMDIIFNEEDQSVEAITDLEANFETPAKEQVMFEGLVMGVRDYLKKSKAADKVILGLSGGIDSALVCTIAKEALGAENVKAVTMPSKFSSEGSVSDSERLAENLGVELLEIPIKNIYEEYLNALAPVFEGTEFNVAEENLQSRTRGDLLMAIANKFGYMLLNTGNKSEMAVGYCTLYGDMAGGLSVISDVYKTEVYDICRWLNEEYYGEEVIPEAILTKAPSAELRPDQKDSDSLPDYGTLDTILRYYLEEQRSREEIISSGLDEHTVDKTLRLVDLNEHKRFQAPPGLKVSAKAFGTGRRWPLAQQWTGQEKQIIQSGKINKEGR</sequence>
<dbReference type="SUPFAM" id="SSF56317">
    <property type="entry name" value="Carbon-nitrogen hydrolase"/>
    <property type="match status" value="1"/>
</dbReference>
<keyword evidence="12" id="KW-1185">Reference proteome</keyword>
<dbReference type="InterPro" id="IPR003010">
    <property type="entry name" value="C-N_Hydrolase"/>
</dbReference>
<dbReference type="PANTHER" id="PTHR23090:SF9">
    <property type="entry name" value="GLUTAMINE-DEPENDENT NAD(+) SYNTHETASE"/>
    <property type="match status" value="1"/>
</dbReference>
<name>A0A9X2RHP7_9BACT</name>
<keyword evidence="6 7" id="KW-0520">NAD</keyword>
<keyword evidence="5 7" id="KW-0067">ATP-binding</keyword>
<dbReference type="GO" id="GO:0005737">
    <property type="term" value="C:cytoplasm"/>
    <property type="evidence" value="ECO:0007669"/>
    <property type="project" value="InterPro"/>
</dbReference>
<gene>
    <name evidence="7" type="primary">nadE</name>
    <name evidence="11" type="ORF">NM125_10565</name>
</gene>
<evidence type="ECO:0000256" key="7">
    <source>
        <dbReference type="HAMAP-Rule" id="MF_02090"/>
    </source>
</evidence>
<evidence type="ECO:0000313" key="12">
    <source>
        <dbReference type="Proteomes" id="UP001139125"/>
    </source>
</evidence>
<evidence type="ECO:0000256" key="8">
    <source>
        <dbReference type="PIRNR" id="PIRNR006630"/>
    </source>
</evidence>
<dbReference type="GO" id="GO:0004359">
    <property type="term" value="F:glutaminase activity"/>
    <property type="evidence" value="ECO:0007669"/>
    <property type="project" value="InterPro"/>
</dbReference>
<dbReference type="PANTHER" id="PTHR23090">
    <property type="entry name" value="NH 3 /GLUTAMINE-DEPENDENT NAD + SYNTHETASE"/>
    <property type="match status" value="1"/>
</dbReference>
<dbReference type="Pfam" id="PF02540">
    <property type="entry name" value="NAD_synthase"/>
    <property type="match status" value="1"/>
</dbReference>
<feature type="binding site" evidence="7">
    <location>
        <position position="191"/>
    </location>
    <ligand>
        <name>L-glutamine</name>
        <dbReference type="ChEBI" id="CHEBI:58359"/>
    </ligand>
</feature>
<dbReference type="Pfam" id="PF00795">
    <property type="entry name" value="CN_hydrolase"/>
    <property type="match status" value="1"/>
</dbReference>
<dbReference type="NCBIfam" id="NF010588">
    <property type="entry name" value="PRK13981.1"/>
    <property type="match status" value="1"/>
</dbReference>
<feature type="binding site" evidence="7">
    <location>
        <position position="118"/>
    </location>
    <ligand>
        <name>L-glutamine</name>
        <dbReference type="ChEBI" id="CHEBI:58359"/>
    </ligand>
</feature>
<comment type="catalytic activity">
    <reaction evidence="7 8">
        <text>deamido-NAD(+) + L-glutamine + ATP + H2O = L-glutamate + AMP + diphosphate + NAD(+) + H(+)</text>
        <dbReference type="Rhea" id="RHEA:24384"/>
        <dbReference type="ChEBI" id="CHEBI:15377"/>
        <dbReference type="ChEBI" id="CHEBI:15378"/>
        <dbReference type="ChEBI" id="CHEBI:29985"/>
        <dbReference type="ChEBI" id="CHEBI:30616"/>
        <dbReference type="ChEBI" id="CHEBI:33019"/>
        <dbReference type="ChEBI" id="CHEBI:57540"/>
        <dbReference type="ChEBI" id="CHEBI:58359"/>
        <dbReference type="ChEBI" id="CHEBI:58437"/>
        <dbReference type="ChEBI" id="CHEBI:456215"/>
        <dbReference type="EC" id="6.3.5.1"/>
    </reaction>
</comment>
<dbReference type="PROSITE" id="PS50263">
    <property type="entry name" value="CN_HYDROLASE"/>
    <property type="match status" value="1"/>
</dbReference>
<dbReference type="InterPro" id="IPR014729">
    <property type="entry name" value="Rossmann-like_a/b/a_fold"/>
</dbReference>
<dbReference type="Gene3D" id="3.40.50.620">
    <property type="entry name" value="HUPs"/>
    <property type="match status" value="1"/>
</dbReference>
<comment type="caution">
    <text evidence="11">The sequence shown here is derived from an EMBL/GenBank/DDBJ whole genome shotgun (WGS) entry which is preliminary data.</text>
</comment>
<feature type="active site" description="Proton acceptor; for glutaminase activity" evidence="7">
    <location>
        <position position="41"/>
    </location>
</feature>
<evidence type="ECO:0000256" key="3">
    <source>
        <dbReference type="ARBA" id="ARBA00022598"/>
    </source>
</evidence>
<evidence type="ECO:0000256" key="1">
    <source>
        <dbReference type="ARBA" id="ARBA00005188"/>
    </source>
</evidence>
<dbReference type="SUPFAM" id="SSF52402">
    <property type="entry name" value="Adenine nucleotide alpha hydrolases-like"/>
    <property type="match status" value="1"/>
</dbReference>
<dbReference type="InterPro" id="IPR036526">
    <property type="entry name" value="C-N_Hydrolase_sf"/>
</dbReference>
<comment type="function">
    <text evidence="7">Catalyzes the ATP-dependent amidation of deamido-NAD to form NAD. Uses L-glutamine as a nitrogen source.</text>
</comment>
<dbReference type="PIRSF" id="PIRSF006630">
    <property type="entry name" value="NADS_GAT"/>
    <property type="match status" value="1"/>
</dbReference>
<keyword evidence="4 7" id="KW-0547">Nucleotide-binding</keyword>
<dbReference type="InterPro" id="IPR014445">
    <property type="entry name" value="Gln-dep_NAD_synthase"/>
</dbReference>
<keyword evidence="3 7" id="KW-0436">Ligase</keyword>
<dbReference type="GO" id="GO:0009435">
    <property type="term" value="P:NAD+ biosynthetic process"/>
    <property type="evidence" value="ECO:0007669"/>
    <property type="project" value="UniProtKB-UniRule"/>
</dbReference>
<dbReference type="GO" id="GO:0008795">
    <property type="term" value="F:NAD+ synthase activity"/>
    <property type="evidence" value="ECO:0007669"/>
    <property type="project" value="UniProtKB-UniRule"/>
</dbReference>
<comment type="similarity">
    <text evidence="2 7 8">In the C-terminal section; belongs to the NAD synthetase family.</text>
</comment>
<comment type="similarity">
    <text evidence="9">Belongs to the NAD synthetase family.</text>
</comment>
<comment type="caution">
    <text evidence="7">Lacks conserved residue(s) required for the propagation of feature annotation.</text>
</comment>
<evidence type="ECO:0000256" key="9">
    <source>
        <dbReference type="RuleBase" id="RU003811"/>
    </source>
</evidence>
<dbReference type="FunFam" id="3.40.50.620:FF:000106">
    <property type="entry name" value="Glutamine-dependent NAD(+) synthetase"/>
    <property type="match status" value="1"/>
</dbReference>
<feature type="binding site" evidence="7">
    <location>
        <position position="415"/>
    </location>
    <ligand>
        <name>deamido-NAD(+)</name>
        <dbReference type="ChEBI" id="CHEBI:58437"/>
        <note>ligand shared between two neighboring subunits</note>
    </ligand>
</feature>
<feature type="domain" description="CN hydrolase" evidence="10">
    <location>
        <begin position="1"/>
        <end position="258"/>
    </location>
</feature>